<keyword evidence="2" id="KW-0862">Zinc</keyword>
<dbReference type="Proteomes" id="UP000199220">
    <property type="component" value="Unassembled WGS sequence"/>
</dbReference>
<dbReference type="GO" id="GO:0008270">
    <property type="term" value="F:zinc ion binding"/>
    <property type="evidence" value="ECO:0007669"/>
    <property type="project" value="InterPro"/>
</dbReference>
<proteinExistence type="predicted"/>
<dbReference type="InterPro" id="IPR000771">
    <property type="entry name" value="FBA_II"/>
</dbReference>
<dbReference type="OrthoDB" id="9803995at2"/>
<sequence length="278" mass="28929">MPLADLTAVAGPLRTDRTGLGAFNVVHLEHGGAFVAAAERAGRPVVLQVSQNAVKFHGALAPLGTAVLALARAASVDVVVHLDHADDVTLVREAIDLGFTSVMYDGSKLPADENLATTAEVVRLAHDRGVSVEAELGEIGGKNGVHDPSTRTDPAEAAQFVAETGVDLLAVAVGSSHAMTSRGAVLDTDLIAEIAAAVDVPLVLHGSSGVSDEGMRAAIEAGMTKINVSTHLNKIFTGEVREALAENPDLVDSRKWFRPGLEAISAEVERLLRWYAGG</sequence>
<reference evidence="4" key="1">
    <citation type="submission" date="2016-10" db="EMBL/GenBank/DDBJ databases">
        <authorList>
            <person name="Varghese N."/>
            <person name="Submissions S."/>
        </authorList>
    </citation>
    <scope>NUCLEOTIDE SEQUENCE [LARGE SCALE GENOMIC DNA]</scope>
    <source>
        <strain evidence="4">DSM 21368</strain>
    </source>
</reference>
<feature type="binding site" evidence="2">
    <location>
        <position position="105"/>
    </location>
    <ligand>
        <name>Zn(2+)</name>
        <dbReference type="ChEBI" id="CHEBI:29105"/>
        <label>2</label>
    </ligand>
</feature>
<evidence type="ECO:0000256" key="2">
    <source>
        <dbReference type="PIRSR" id="PIRSR001359-3"/>
    </source>
</evidence>
<feature type="binding site" evidence="2">
    <location>
        <position position="177"/>
    </location>
    <ligand>
        <name>Zn(2+)</name>
        <dbReference type="ChEBI" id="CHEBI:29105"/>
        <label>1</label>
        <note>catalytic</note>
    </ligand>
</feature>
<evidence type="ECO:0000256" key="1">
    <source>
        <dbReference type="PIRSR" id="PIRSR001359-1"/>
    </source>
</evidence>
<dbReference type="GO" id="GO:0005975">
    <property type="term" value="P:carbohydrate metabolic process"/>
    <property type="evidence" value="ECO:0007669"/>
    <property type="project" value="InterPro"/>
</dbReference>
<dbReference type="AlphaFoldDB" id="A0A1H5EQB7"/>
<dbReference type="PANTHER" id="PTHR30304">
    <property type="entry name" value="D-TAGATOSE-1,6-BISPHOSPHATE ALDOLASE"/>
    <property type="match status" value="1"/>
</dbReference>
<protein>
    <submittedName>
        <fullName evidence="3">Fructose-bisphosphate aldolase, class II</fullName>
    </submittedName>
</protein>
<dbReference type="Gene3D" id="3.20.20.70">
    <property type="entry name" value="Aldolase class I"/>
    <property type="match status" value="1"/>
</dbReference>
<evidence type="ECO:0000313" key="3">
    <source>
        <dbReference type="EMBL" id="SED93208.1"/>
    </source>
</evidence>
<gene>
    <name evidence="3" type="ORF">SAMN04488554_1094</name>
</gene>
<dbReference type="CDD" id="cd00947">
    <property type="entry name" value="TBP_aldolase_IIB"/>
    <property type="match status" value="1"/>
</dbReference>
<feature type="binding site" evidence="2">
    <location>
        <position position="135"/>
    </location>
    <ligand>
        <name>Zn(2+)</name>
        <dbReference type="ChEBI" id="CHEBI:29105"/>
        <label>2</label>
    </ligand>
</feature>
<organism evidence="3 4">
    <name type="scientific">Ruania alba</name>
    <dbReference type="NCBI Taxonomy" id="648782"/>
    <lineage>
        <taxon>Bacteria</taxon>
        <taxon>Bacillati</taxon>
        <taxon>Actinomycetota</taxon>
        <taxon>Actinomycetes</taxon>
        <taxon>Micrococcales</taxon>
        <taxon>Ruaniaceae</taxon>
        <taxon>Ruania</taxon>
    </lineage>
</organism>
<feature type="binding site" evidence="2">
    <location>
        <position position="84"/>
    </location>
    <ligand>
        <name>Zn(2+)</name>
        <dbReference type="ChEBI" id="CHEBI:29105"/>
        <label>1</label>
        <note>catalytic</note>
    </ligand>
</feature>
<dbReference type="EMBL" id="FNTX01000001">
    <property type="protein sequence ID" value="SED93208.1"/>
    <property type="molecule type" value="Genomic_DNA"/>
</dbReference>
<name>A0A1H5EQB7_9MICO</name>
<dbReference type="InterPro" id="IPR013785">
    <property type="entry name" value="Aldolase_TIM"/>
</dbReference>
<dbReference type="PIRSF" id="PIRSF001359">
    <property type="entry name" value="F_bP_aldolase_II"/>
    <property type="match status" value="1"/>
</dbReference>
<dbReference type="RefSeq" id="WP_089772025.1">
    <property type="nucleotide sequence ID" value="NZ_FNTX01000001.1"/>
</dbReference>
<evidence type="ECO:0000313" key="4">
    <source>
        <dbReference type="Proteomes" id="UP000199220"/>
    </source>
</evidence>
<dbReference type="GO" id="GO:0016832">
    <property type="term" value="F:aldehyde-lyase activity"/>
    <property type="evidence" value="ECO:0007669"/>
    <property type="project" value="InterPro"/>
</dbReference>
<keyword evidence="4" id="KW-1185">Reference proteome</keyword>
<dbReference type="PANTHER" id="PTHR30304:SF0">
    <property type="entry name" value="D-TAGATOSE-1,6-BISPHOSPHATE ALDOLASE SUBUNIT GATY-RELATED"/>
    <property type="match status" value="1"/>
</dbReference>
<dbReference type="STRING" id="648782.SAMN04488554_1094"/>
<feature type="active site" description="Proton donor" evidence="1">
    <location>
        <position position="83"/>
    </location>
</feature>
<feature type="binding site" evidence="2">
    <location>
        <position position="205"/>
    </location>
    <ligand>
        <name>Zn(2+)</name>
        <dbReference type="ChEBI" id="CHEBI:29105"/>
        <label>1</label>
        <note>catalytic</note>
    </ligand>
</feature>
<accession>A0A1H5EQB7</accession>
<dbReference type="NCBIfam" id="TIGR00167">
    <property type="entry name" value="cbbA"/>
    <property type="match status" value="1"/>
</dbReference>
<keyword evidence="2" id="KW-0479">Metal-binding</keyword>
<dbReference type="InterPro" id="IPR050246">
    <property type="entry name" value="Class_II_FBP_aldolase"/>
</dbReference>
<dbReference type="Pfam" id="PF01116">
    <property type="entry name" value="F_bP_aldolase"/>
    <property type="match status" value="1"/>
</dbReference>
<dbReference type="SUPFAM" id="SSF51569">
    <property type="entry name" value="Aldolase"/>
    <property type="match status" value="1"/>
</dbReference>
<comment type="cofactor">
    <cofactor evidence="2">
        <name>Zn(2+)</name>
        <dbReference type="ChEBI" id="CHEBI:29105"/>
    </cofactor>
    <text evidence="2">Binds 2 Zn(2+) ions per subunit. One is catalytic and the other provides a structural contribution.</text>
</comment>